<evidence type="ECO:0000256" key="5">
    <source>
        <dbReference type="SAM" id="MobiDB-lite"/>
    </source>
</evidence>
<feature type="transmembrane region" description="Helical" evidence="6">
    <location>
        <begin position="62"/>
        <end position="80"/>
    </location>
</feature>
<keyword evidence="4 6" id="KW-0472">Membrane</keyword>
<feature type="transmembrane region" description="Helical" evidence="6">
    <location>
        <begin position="95"/>
        <end position="117"/>
    </location>
</feature>
<keyword evidence="2 6" id="KW-0812">Transmembrane</keyword>
<protein>
    <submittedName>
        <fullName evidence="7">RTA1-domain-containing protein</fullName>
    </submittedName>
</protein>
<evidence type="ECO:0000256" key="1">
    <source>
        <dbReference type="ARBA" id="ARBA00004141"/>
    </source>
</evidence>
<evidence type="ECO:0000256" key="4">
    <source>
        <dbReference type="ARBA" id="ARBA00023136"/>
    </source>
</evidence>
<dbReference type="InterPro" id="IPR007568">
    <property type="entry name" value="RTA1"/>
</dbReference>
<reference evidence="8" key="1">
    <citation type="submission" date="2017-12" db="EMBL/GenBank/DDBJ databases">
        <authorList>
            <consortium name="DOE Joint Genome Institute"/>
            <person name="Mondo S.J."/>
            <person name="Kjaerbolling I."/>
            <person name="Vesth T.C."/>
            <person name="Frisvad J.C."/>
            <person name="Nybo J.L."/>
            <person name="Theobald S."/>
            <person name="Kuo A."/>
            <person name="Bowyer P."/>
            <person name="Matsuda Y."/>
            <person name="Lyhne E.K."/>
            <person name="Kogle M.E."/>
            <person name="Clum A."/>
            <person name="Lipzen A."/>
            <person name="Salamov A."/>
            <person name="Ngan C.Y."/>
            <person name="Daum C."/>
            <person name="Chiniquy J."/>
            <person name="Barry K."/>
            <person name="LaButti K."/>
            <person name="Haridas S."/>
            <person name="Simmons B.A."/>
            <person name="Magnuson J.K."/>
            <person name="Mortensen U.H."/>
            <person name="Larsen T.O."/>
            <person name="Grigoriev I.V."/>
            <person name="Baker S.E."/>
            <person name="Andersen M.R."/>
            <person name="Nordberg H.P."/>
            <person name="Cantor M.N."/>
            <person name="Hua S.X."/>
        </authorList>
    </citation>
    <scope>NUCLEOTIDE SEQUENCE [LARGE SCALE GENOMIC DNA]</scope>
    <source>
        <strain evidence="8">IBT 19404</strain>
    </source>
</reference>
<dbReference type="OrthoDB" id="4521223at2759"/>
<feature type="compositionally biased region" description="Polar residues" evidence="5">
    <location>
        <begin position="334"/>
        <end position="365"/>
    </location>
</feature>
<dbReference type="Proteomes" id="UP000235023">
    <property type="component" value="Unassembled WGS sequence"/>
</dbReference>
<feature type="transmembrane region" description="Helical" evidence="6">
    <location>
        <begin position="169"/>
        <end position="197"/>
    </location>
</feature>
<dbReference type="PANTHER" id="PTHR31465">
    <property type="entry name" value="PROTEIN RTA1-RELATED"/>
    <property type="match status" value="1"/>
</dbReference>
<feature type="transmembrane region" description="Helical" evidence="6">
    <location>
        <begin position="258"/>
        <end position="278"/>
    </location>
</feature>
<gene>
    <name evidence="7" type="ORF">BDW42DRAFT_185049</name>
</gene>
<organism evidence="7 8">
    <name type="scientific">Aspergillus taichungensis</name>
    <dbReference type="NCBI Taxonomy" id="482145"/>
    <lineage>
        <taxon>Eukaryota</taxon>
        <taxon>Fungi</taxon>
        <taxon>Dikarya</taxon>
        <taxon>Ascomycota</taxon>
        <taxon>Pezizomycotina</taxon>
        <taxon>Eurotiomycetes</taxon>
        <taxon>Eurotiomycetidae</taxon>
        <taxon>Eurotiales</taxon>
        <taxon>Aspergillaceae</taxon>
        <taxon>Aspergillus</taxon>
        <taxon>Aspergillus subgen. Circumdati</taxon>
    </lineage>
</organism>
<dbReference type="GO" id="GO:0000324">
    <property type="term" value="C:fungal-type vacuole"/>
    <property type="evidence" value="ECO:0007669"/>
    <property type="project" value="TreeGrafter"/>
</dbReference>
<evidence type="ECO:0000313" key="7">
    <source>
        <dbReference type="EMBL" id="PLN82074.1"/>
    </source>
</evidence>
<dbReference type="EMBL" id="KZ559530">
    <property type="protein sequence ID" value="PLN82074.1"/>
    <property type="molecule type" value="Genomic_DNA"/>
</dbReference>
<keyword evidence="3 6" id="KW-1133">Transmembrane helix</keyword>
<feature type="transmembrane region" description="Helical" evidence="6">
    <location>
        <begin position="35"/>
        <end position="55"/>
    </location>
</feature>
<evidence type="ECO:0000256" key="3">
    <source>
        <dbReference type="ARBA" id="ARBA00022989"/>
    </source>
</evidence>
<dbReference type="GO" id="GO:0005886">
    <property type="term" value="C:plasma membrane"/>
    <property type="evidence" value="ECO:0007669"/>
    <property type="project" value="TreeGrafter"/>
</dbReference>
<evidence type="ECO:0000256" key="2">
    <source>
        <dbReference type="ARBA" id="ARBA00022692"/>
    </source>
</evidence>
<sequence>MDGFPTNRTLLAHPELCTLETCPLDLSYVQYLPSFAGNSFYVGVFGVAFFLQFVLGSFYKTWSFMIPMLGGCLLEILGYMGRVRMHHNPFRSDTFFLHLVCLTIGPAFISAAIYFCLSRIVIAFGERIAVFKPRVYSLTFIVADIIAIVLQAAGSIIACVADDSDTRDISTYVMIAGIACQAFSLAVFVVLCIDFTIRVQRAPIARFNAEFNPLRRSPSFRLFLAALAIATVAVFARSVFRCVELSQGFGGKLAGNEITYMVLEGAMIALAVVVLTFFHPGWVWNVYWAEASWHVRSSSYSSLSASSKFKAKPARRDVEAAYKAIRGSDGELSTPGSSSAAQMSRLTSVDTNSRPPSGRFYQSQEPEPAQQRLLSSSR</sequence>
<dbReference type="PANTHER" id="PTHR31465:SF9">
    <property type="entry name" value="SPHINGOID LONG-CHAIN BASE TRANSPORTER RSB1"/>
    <property type="match status" value="1"/>
</dbReference>
<dbReference type="Pfam" id="PF04479">
    <property type="entry name" value="RTA1"/>
    <property type="match status" value="1"/>
</dbReference>
<feature type="transmembrane region" description="Helical" evidence="6">
    <location>
        <begin position="218"/>
        <end position="238"/>
    </location>
</feature>
<proteinExistence type="predicted"/>
<dbReference type="AlphaFoldDB" id="A0A2J5HXB5"/>
<keyword evidence="8" id="KW-1185">Reference proteome</keyword>
<evidence type="ECO:0000313" key="8">
    <source>
        <dbReference type="Proteomes" id="UP000235023"/>
    </source>
</evidence>
<comment type="subcellular location">
    <subcellularLocation>
        <location evidence="1">Membrane</location>
        <topology evidence="1">Multi-pass membrane protein</topology>
    </subcellularLocation>
</comment>
<feature type="transmembrane region" description="Helical" evidence="6">
    <location>
        <begin position="138"/>
        <end position="157"/>
    </location>
</feature>
<evidence type="ECO:0000256" key="6">
    <source>
        <dbReference type="SAM" id="Phobius"/>
    </source>
</evidence>
<accession>A0A2J5HXB5</accession>
<feature type="region of interest" description="Disordered" evidence="5">
    <location>
        <begin position="328"/>
        <end position="378"/>
    </location>
</feature>
<name>A0A2J5HXB5_9EURO</name>